<dbReference type="GO" id="GO:0032259">
    <property type="term" value="P:methylation"/>
    <property type="evidence" value="ECO:0007669"/>
    <property type="project" value="UniProtKB-KW"/>
</dbReference>
<dbReference type="InterPro" id="IPR001091">
    <property type="entry name" value="RM_Methyltransferase"/>
</dbReference>
<gene>
    <name evidence="4" type="ORF">MM171A00126_0012</name>
    <name evidence="5" type="ORF">MM171B00120_0030</name>
</gene>
<evidence type="ECO:0000256" key="2">
    <source>
        <dbReference type="ARBA" id="ARBA00022679"/>
    </source>
</evidence>
<keyword evidence="1 4" id="KW-0489">Methyltransferase</keyword>
<evidence type="ECO:0000259" key="3">
    <source>
        <dbReference type="Pfam" id="PF01555"/>
    </source>
</evidence>
<dbReference type="SUPFAM" id="SSF53335">
    <property type="entry name" value="S-adenosyl-L-methionine-dependent methyltransferases"/>
    <property type="match status" value="1"/>
</dbReference>
<sequence length="237" mass="26501">MFDLRLGDCLELMADIPDSSVDLILCDLPYGTTQNKWDSVLDLSSLWAQYKRICSGAVVLTAQSPFDKVLGASSLSMLKYEWLWENPRATGHLNAKKQPMKAHENILVFYSRQCVYNPQMTPGETYSIGGGASKMDNYGSFSTKRENDGAMRYPRSIQKFKTEVGLHPTQKPVALMEYLIRTYTNEGAVVLDNCMGSGTTGVACANTDRRFIGIEKDQNYFDIAKSRIEQAHQAQVA</sequence>
<dbReference type="InterPro" id="IPR029063">
    <property type="entry name" value="SAM-dependent_MTases_sf"/>
</dbReference>
<proteinExistence type="predicted"/>
<evidence type="ECO:0000313" key="5">
    <source>
        <dbReference type="EMBL" id="QJB05134.1"/>
    </source>
</evidence>
<dbReference type="PRINTS" id="PR00508">
    <property type="entry name" value="S21N4MTFRASE"/>
</dbReference>
<keyword evidence="2 4" id="KW-0808">Transferase</keyword>
<dbReference type="Gene3D" id="3.40.50.150">
    <property type="entry name" value="Vaccinia Virus protein VP39"/>
    <property type="match status" value="1"/>
</dbReference>
<dbReference type="GO" id="GO:0003677">
    <property type="term" value="F:DNA binding"/>
    <property type="evidence" value="ECO:0007669"/>
    <property type="project" value="InterPro"/>
</dbReference>
<reference evidence="4" key="1">
    <citation type="submission" date="2020-03" db="EMBL/GenBank/DDBJ databases">
        <title>The deep terrestrial virosphere.</title>
        <authorList>
            <person name="Holmfeldt K."/>
            <person name="Nilsson E."/>
            <person name="Simone D."/>
            <person name="Lopez-Fernandez M."/>
            <person name="Wu X."/>
            <person name="de Brujin I."/>
            <person name="Lundin D."/>
            <person name="Andersson A."/>
            <person name="Bertilsson S."/>
            <person name="Dopson M."/>
        </authorList>
    </citation>
    <scope>NUCLEOTIDE SEQUENCE</scope>
    <source>
        <strain evidence="4">MM171A00126</strain>
        <strain evidence="5">MM171B00120</strain>
    </source>
</reference>
<feature type="domain" description="DNA methylase N-4/N-6" evidence="3">
    <location>
        <begin position="83"/>
        <end position="225"/>
    </location>
</feature>
<dbReference type="Pfam" id="PF01555">
    <property type="entry name" value="N6_N4_Mtase"/>
    <property type="match status" value="1"/>
</dbReference>
<dbReference type="InterPro" id="IPR002941">
    <property type="entry name" value="DNA_methylase_N4/N6"/>
</dbReference>
<protein>
    <submittedName>
        <fullName evidence="4">Putative methyltransferase</fullName>
    </submittedName>
</protein>
<dbReference type="EMBL" id="MT143706">
    <property type="protein sequence ID" value="QJB01172.1"/>
    <property type="molecule type" value="Genomic_DNA"/>
</dbReference>
<dbReference type="AlphaFoldDB" id="A0A6M3M8F3"/>
<name>A0A6M3M8F3_9ZZZZ</name>
<dbReference type="EMBL" id="MT143895">
    <property type="protein sequence ID" value="QJB05134.1"/>
    <property type="molecule type" value="Genomic_DNA"/>
</dbReference>
<dbReference type="GO" id="GO:0008170">
    <property type="term" value="F:N-methyltransferase activity"/>
    <property type="evidence" value="ECO:0007669"/>
    <property type="project" value="InterPro"/>
</dbReference>
<evidence type="ECO:0000256" key="1">
    <source>
        <dbReference type="ARBA" id="ARBA00022603"/>
    </source>
</evidence>
<accession>A0A6M3M8F3</accession>
<evidence type="ECO:0000313" key="4">
    <source>
        <dbReference type="EMBL" id="QJB01172.1"/>
    </source>
</evidence>
<organism evidence="4">
    <name type="scientific">viral metagenome</name>
    <dbReference type="NCBI Taxonomy" id="1070528"/>
    <lineage>
        <taxon>unclassified sequences</taxon>
        <taxon>metagenomes</taxon>
        <taxon>organismal metagenomes</taxon>
    </lineage>
</organism>